<reference evidence="2" key="1">
    <citation type="submission" date="2023-08" db="EMBL/GenBank/DDBJ databases">
        <authorList>
            <person name="Alioto T."/>
            <person name="Alioto T."/>
            <person name="Gomez Garrido J."/>
        </authorList>
    </citation>
    <scope>NUCLEOTIDE SEQUENCE</scope>
</reference>
<feature type="compositionally biased region" description="Basic and acidic residues" evidence="1">
    <location>
        <begin position="21"/>
        <end position="61"/>
    </location>
</feature>
<evidence type="ECO:0000313" key="2">
    <source>
        <dbReference type="EMBL" id="CAI9719825.1"/>
    </source>
</evidence>
<protein>
    <submittedName>
        <fullName evidence="2">Uncharacterized protein</fullName>
    </submittedName>
</protein>
<dbReference type="EMBL" id="OX597816">
    <property type="protein sequence ID" value="CAI9719825.1"/>
    <property type="molecule type" value="Genomic_DNA"/>
</dbReference>
<feature type="compositionally biased region" description="Polar residues" evidence="1">
    <location>
        <begin position="102"/>
        <end position="113"/>
    </location>
</feature>
<accession>A0AA36F191</accession>
<feature type="region of interest" description="Disordered" evidence="1">
    <location>
        <begin position="94"/>
        <end position="113"/>
    </location>
</feature>
<dbReference type="AlphaFoldDB" id="A0AA36F191"/>
<gene>
    <name evidence="2" type="ORF">OCTVUL_1B025120</name>
</gene>
<feature type="region of interest" description="Disordered" evidence="1">
    <location>
        <begin position="1"/>
        <end position="65"/>
    </location>
</feature>
<sequence length="113" mass="13634">MSERRKKKYKEKNVLRKRGEKAKEKEEMKNMEKNERKGNNKEGKDVENEENEREKDYEIGKEKKKSGINVERVKETNHVWIVLKQNMAYMKKEKKLTKQSEELSSVITNMSQR</sequence>
<name>A0AA36F191_OCTVU</name>
<evidence type="ECO:0000313" key="3">
    <source>
        <dbReference type="Proteomes" id="UP001162480"/>
    </source>
</evidence>
<feature type="compositionally biased region" description="Basic residues" evidence="1">
    <location>
        <begin position="1"/>
        <end position="20"/>
    </location>
</feature>
<organism evidence="2 3">
    <name type="scientific">Octopus vulgaris</name>
    <name type="common">Common octopus</name>
    <dbReference type="NCBI Taxonomy" id="6645"/>
    <lineage>
        <taxon>Eukaryota</taxon>
        <taxon>Metazoa</taxon>
        <taxon>Spiralia</taxon>
        <taxon>Lophotrochozoa</taxon>
        <taxon>Mollusca</taxon>
        <taxon>Cephalopoda</taxon>
        <taxon>Coleoidea</taxon>
        <taxon>Octopodiformes</taxon>
        <taxon>Octopoda</taxon>
        <taxon>Incirrata</taxon>
        <taxon>Octopodidae</taxon>
        <taxon>Octopus</taxon>
    </lineage>
</organism>
<evidence type="ECO:0000256" key="1">
    <source>
        <dbReference type="SAM" id="MobiDB-lite"/>
    </source>
</evidence>
<keyword evidence="3" id="KW-1185">Reference proteome</keyword>
<dbReference type="Proteomes" id="UP001162480">
    <property type="component" value="Chromosome 3"/>
</dbReference>
<proteinExistence type="predicted"/>